<reference evidence="12" key="1">
    <citation type="journal article" date="2019" name="Int. J. Syst. Evol. Microbiol.">
        <title>The Global Catalogue of Microorganisms (GCM) 10K type strain sequencing project: providing services to taxonomists for standard genome sequencing and annotation.</title>
        <authorList>
            <consortium name="The Broad Institute Genomics Platform"/>
            <consortium name="The Broad Institute Genome Sequencing Center for Infectious Disease"/>
            <person name="Wu L."/>
            <person name="Ma J."/>
        </authorList>
    </citation>
    <scope>NUCLEOTIDE SEQUENCE [LARGE SCALE GENOMIC DNA]</scope>
    <source>
        <strain evidence="12">KCTC 42083</strain>
    </source>
</reference>
<sequence>MPTSLPPQTEGDVLSDAQAMVLALEQAQCAAQMGEVPVGAVLLGADGRLLSVGANRTVCDHDPTQHAEIVALRAATRKVGNYRLPGASLFVTLEPCMMCLGALLHARLSRVVWAAADPKTGVCGSVESLHLHPTLNHHTRVSGGLMAEDAAQALRDFFRERREQKKLQKQAESVPSDQSPLDGAP</sequence>
<keyword evidence="4 8" id="KW-0479">Metal-binding</keyword>
<feature type="compositionally biased region" description="Polar residues" evidence="9">
    <location>
        <begin position="170"/>
        <end position="179"/>
    </location>
</feature>
<dbReference type="GO" id="GO:0052717">
    <property type="term" value="F:tRNA-specific adenosine-34 deaminase activity"/>
    <property type="evidence" value="ECO:0007669"/>
    <property type="project" value="UniProtKB-UniRule"/>
</dbReference>
<dbReference type="PANTHER" id="PTHR11079:SF202">
    <property type="entry name" value="TRNA-SPECIFIC ADENOSINE DEAMINASE"/>
    <property type="match status" value="1"/>
</dbReference>
<feature type="binding site" evidence="8">
    <location>
        <position position="66"/>
    </location>
    <ligand>
        <name>Zn(2+)</name>
        <dbReference type="ChEBI" id="CHEBI:29105"/>
        <note>catalytic</note>
    </ligand>
</feature>
<dbReference type="GO" id="GO:0002100">
    <property type="term" value="P:tRNA wobble adenosine to inosine editing"/>
    <property type="evidence" value="ECO:0007669"/>
    <property type="project" value="UniProtKB-UniRule"/>
</dbReference>
<dbReference type="Pfam" id="PF14437">
    <property type="entry name" value="MafB19-deam"/>
    <property type="match status" value="1"/>
</dbReference>
<dbReference type="HAMAP" id="MF_00972">
    <property type="entry name" value="tRNA_aden_deaminase"/>
    <property type="match status" value="1"/>
</dbReference>
<evidence type="ECO:0000313" key="12">
    <source>
        <dbReference type="Proteomes" id="UP000608923"/>
    </source>
</evidence>
<comment type="similarity">
    <text evidence="1">Belongs to the cytidine and deoxycytidylate deaminase family. ADAT2 subfamily.</text>
</comment>
<dbReference type="Gene3D" id="3.40.140.10">
    <property type="entry name" value="Cytidine Deaminase, domain 2"/>
    <property type="match status" value="1"/>
</dbReference>
<keyword evidence="12" id="KW-1185">Reference proteome</keyword>
<keyword evidence="5 8" id="KW-0378">Hydrolase</keyword>
<proteinExistence type="inferred from homology"/>
<accession>A0A8H9M3Q3</accession>
<feature type="region of interest" description="Disordered" evidence="9">
    <location>
        <begin position="162"/>
        <end position="185"/>
    </location>
</feature>
<evidence type="ECO:0000313" key="11">
    <source>
        <dbReference type="EMBL" id="GHC36740.1"/>
    </source>
</evidence>
<evidence type="ECO:0000256" key="2">
    <source>
        <dbReference type="ARBA" id="ARBA00011738"/>
    </source>
</evidence>
<dbReference type="InterPro" id="IPR002125">
    <property type="entry name" value="CMP_dCMP_dom"/>
</dbReference>
<dbReference type="Proteomes" id="UP000608923">
    <property type="component" value="Unassembled WGS sequence"/>
</dbReference>
<feature type="binding site" evidence="8">
    <location>
        <position position="99"/>
    </location>
    <ligand>
        <name>Zn(2+)</name>
        <dbReference type="ChEBI" id="CHEBI:29105"/>
        <note>catalytic</note>
    </ligand>
</feature>
<dbReference type="EMBL" id="BMZN01000001">
    <property type="protein sequence ID" value="GHC36740.1"/>
    <property type="molecule type" value="Genomic_DNA"/>
</dbReference>
<dbReference type="GO" id="GO:0008270">
    <property type="term" value="F:zinc ion binding"/>
    <property type="evidence" value="ECO:0007669"/>
    <property type="project" value="UniProtKB-UniRule"/>
</dbReference>
<dbReference type="NCBIfam" id="NF008113">
    <property type="entry name" value="PRK10860.1"/>
    <property type="match status" value="1"/>
</dbReference>
<evidence type="ECO:0000256" key="1">
    <source>
        <dbReference type="ARBA" id="ARBA00010669"/>
    </source>
</evidence>
<dbReference type="PROSITE" id="PS00903">
    <property type="entry name" value="CYT_DCMP_DEAMINASES_1"/>
    <property type="match status" value="1"/>
</dbReference>
<comment type="caution">
    <text evidence="11">The sequence shown here is derived from an EMBL/GenBank/DDBJ whole genome shotgun (WGS) entry which is preliminary data.</text>
</comment>
<feature type="domain" description="CMP/dCMP-type deaminase" evidence="10">
    <location>
        <begin position="14"/>
        <end position="142"/>
    </location>
</feature>
<evidence type="ECO:0000256" key="9">
    <source>
        <dbReference type="SAM" id="MobiDB-lite"/>
    </source>
</evidence>
<feature type="binding site" evidence="8">
    <location>
        <position position="96"/>
    </location>
    <ligand>
        <name>Zn(2+)</name>
        <dbReference type="ChEBI" id="CHEBI:29105"/>
        <note>catalytic</note>
    </ligand>
</feature>
<dbReference type="CDD" id="cd01285">
    <property type="entry name" value="nucleoside_deaminase"/>
    <property type="match status" value="1"/>
</dbReference>
<comment type="cofactor">
    <cofactor evidence="8">
        <name>Zn(2+)</name>
        <dbReference type="ChEBI" id="CHEBI:29105"/>
    </cofactor>
    <text evidence="8">Binds 1 zinc ion per subunit.</text>
</comment>
<gene>
    <name evidence="11" type="primary">cumB</name>
    <name evidence="8" type="synonym">tadA</name>
    <name evidence="11" type="ORF">GCM10010096_02560</name>
</gene>
<evidence type="ECO:0000256" key="3">
    <source>
        <dbReference type="ARBA" id="ARBA00022694"/>
    </source>
</evidence>
<evidence type="ECO:0000259" key="10">
    <source>
        <dbReference type="PROSITE" id="PS51747"/>
    </source>
</evidence>
<comment type="catalytic activity">
    <reaction evidence="7 8">
        <text>adenosine(34) in tRNA + H2O + H(+) = inosine(34) in tRNA + NH4(+)</text>
        <dbReference type="Rhea" id="RHEA:43168"/>
        <dbReference type="Rhea" id="RHEA-COMP:10373"/>
        <dbReference type="Rhea" id="RHEA-COMP:10374"/>
        <dbReference type="ChEBI" id="CHEBI:15377"/>
        <dbReference type="ChEBI" id="CHEBI:15378"/>
        <dbReference type="ChEBI" id="CHEBI:28938"/>
        <dbReference type="ChEBI" id="CHEBI:74411"/>
        <dbReference type="ChEBI" id="CHEBI:82852"/>
        <dbReference type="EC" id="3.5.4.33"/>
    </reaction>
</comment>
<dbReference type="PANTHER" id="PTHR11079">
    <property type="entry name" value="CYTOSINE DEAMINASE FAMILY MEMBER"/>
    <property type="match status" value="1"/>
</dbReference>
<dbReference type="SUPFAM" id="SSF53927">
    <property type="entry name" value="Cytidine deaminase-like"/>
    <property type="match status" value="1"/>
</dbReference>
<evidence type="ECO:0000256" key="8">
    <source>
        <dbReference type="HAMAP-Rule" id="MF_00972"/>
    </source>
</evidence>
<evidence type="ECO:0000256" key="6">
    <source>
        <dbReference type="ARBA" id="ARBA00022833"/>
    </source>
</evidence>
<dbReference type="InterPro" id="IPR016193">
    <property type="entry name" value="Cytidine_deaminase-like"/>
</dbReference>
<dbReference type="RefSeq" id="WP_229840834.1">
    <property type="nucleotide sequence ID" value="NZ_BMZN01000001.1"/>
</dbReference>
<comment type="function">
    <text evidence="8">Catalyzes the deamination of adenosine to inosine at the wobble position 34 of tRNA(Arg2).</text>
</comment>
<dbReference type="AlphaFoldDB" id="A0A8H9M3Q3"/>
<dbReference type="InterPro" id="IPR058535">
    <property type="entry name" value="MafB19-deam"/>
</dbReference>
<protein>
    <recommendedName>
        <fullName evidence="8">tRNA-specific adenosine deaminase</fullName>
        <ecNumber evidence="8">3.5.4.33</ecNumber>
    </recommendedName>
</protein>
<dbReference type="InterPro" id="IPR016192">
    <property type="entry name" value="APOBEC/CMP_deaminase_Zn-bd"/>
</dbReference>
<comment type="subunit">
    <text evidence="2 8">Homodimer.</text>
</comment>
<name>A0A8H9M3Q3_9BURK</name>
<feature type="active site" description="Proton donor" evidence="8">
    <location>
        <position position="68"/>
    </location>
</feature>
<keyword evidence="6 8" id="KW-0862">Zinc</keyword>
<evidence type="ECO:0000256" key="7">
    <source>
        <dbReference type="ARBA" id="ARBA00048045"/>
    </source>
</evidence>
<evidence type="ECO:0000256" key="4">
    <source>
        <dbReference type="ARBA" id="ARBA00022723"/>
    </source>
</evidence>
<dbReference type="EC" id="3.5.4.33" evidence="8"/>
<dbReference type="InterPro" id="IPR028883">
    <property type="entry name" value="tRNA_aden_deaminase"/>
</dbReference>
<evidence type="ECO:0000256" key="5">
    <source>
        <dbReference type="ARBA" id="ARBA00022801"/>
    </source>
</evidence>
<organism evidence="11 12">
    <name type="scientific">Alcaligenes pakistanensis</name>
    <dbReference type="NCBI Taxonomy" id="1482717"/>
    <lineage>
        <taxon>Bacteria</taxon>
        <taxon>Pseudomonadati</taxon>
        <taxon>Pseudomonadota</taxon>
        <taxon>Betaproteobacteria</taxon>
        <taxon>Burkholderiales</taxon>
        <taxon>Alcaligenaceae</taxon>
        <taxon>Alcaligenes</taxon>
    </lineage>
</organism>
<dbReference type="PROSITE" id="PS51747">
    <property type="entry name" value="CYT_DCMP_DEAMINASES_2"/>
    <property type="match status" value="1"/>
</dbReference>
<keyword evidence="3 8" id="KW-0819">tRNA processing</keyword>